<name>A0A0A5FWS4_9BACI</name>
<dbReference type="Proteomes" id="UP000030403">
    <property type="component" value="Unassembled WGS sequence"/>
</dbReference>
<dbReference type="RefSeq" id="WP_051255114.1">
    <property type="nucleotide sequence ID" value="NZ_AULJ01000045.1"/>
</dbReference>
<protein>
    <recommendedName>
        <fullName evidence="4">Spore coat protein</fullName>
    </recommendedName>
</protein>
<evidence type="ECO:0000313" key="2">
    <source>
        <dbReference type="EMBL" id="KGX85251.1"/>
    </source>
</evidence>
<dbReference type="InterPro" id="IPR025571">
    <property type="entry name" value="YqfQ"/>
</dbReference>
<dbReference type="EMBL" id="AVPF01000042">
    <property type="protein sequence ID" value="KGX85251.1"/>
    <property type="molecule type" value="Genomic_DNA"/>
</dbReference>
<feature type="region of interest" description="Disordered" evidence="1">
    <location>
        <begin position="157"/>
        <end position="208"/>
    </location>
</feature>
<dbReference type="Pfam" id="PF14181">
    <property type="entry name" value="YqfQ"/>
    <property type="match status" value="1"/>
</dbReference>
<evidence type="ECO:0000313" key="3">
    <source>
        <dbReference type="Proteomes" id="UP000030403"/>
    </source>
</evidence>
<reference evidence="2 3" key="1">
    <citation type="submission" date="2013-08" db="EMBL/GenBank/DDBJ databases">
        <authorList>
            <person name="Huang J."/>
            <person name="Wang G."/>
        </authorList>
    </citation>
    <scope>NUCLEOTIDE SEQUENCE [LARGE SCALE GENOMIC DNA]</scope>
    <source>
        <strain evidence="2 3">BH030004</strain>
    </source>
</reference>
<dbReference type="OrthoDB" id="2860117at2"/>
<organism evidence="2 3">
    <name type="scientific">Pontibacillus marinus BH030004 = DSM 16465</name>
    <dbReference type="NCBI Taxonomy" id="1385511"/>
    <lineage>
        <taxon>Bacteria</taxon>
        <taxon>Bacillati</taxon>
        <taxon>Bacillota</taxon>
        <taxon>Bacilli</taxon>
        <taxon>Bacillales</taxon>
        <taxon>Bacillaceae</taxon>
        <taxon>Pontibacillus</taxon>
    </lineage>
</organism>
<comment type="caution">
    <text evidence="2">The sequence shown here is derived from an EMBL/GenBank/DDBJ whole genome shotgun (WGS) entry which is preliminary data.</text>
</comment>
<dbReference type="eggNOG" id="ENOG50336QF">
    <property type="taxonomic scope" value="Bacteria"/>
</dbReference>
<feature type="compositionally biased region" description="Polar residues" evidence="1">
    <location>
        <begin position="165"/>
        <end position="208"/>
    </location>
</feature>
<dbReference type="AlphaFoldDB" id="A0A0A5FWS4"/>
<gene>
    <name evidence="2" type="ORF">N783_15105</name>
</gene>
<evidence type="ECO:0008006" key="4">
    <source>
        <dbReference type="Google" id="ProtNLM"/>
    </source>
</evidence>
<keyword evidence="3" id="KW-1185">Reference proteome</keyword>
<dbReference type="STRING" id="1385511.GCA_000425225_03415"/>
<proteinExistence type="predicted"/>
<accession>A0A0A5FWS4</accession>
<evidence type="ECO:0000256" key="1">
    <source>
        <dbReference type="SAM" id="MobiDB-lite"/>
    </source>
</evidence>
<sequence length="208" mass="21705">MPPGIRPMGQSAFMPGPGMNSANPFGMSTNMRQPMPFSGFGGPQNFFNQGTSGWNGMSAMNGMQGFPSMQGMGSRAGGNLLSNLFQSSAGGGGLPQLGALGQGLGSAGGGVSGMLNNVQQVLKMAQSAAPMIQQYGPMVRNIPTMVKLMKLIREPDEGDIDENNSSEQDGVQTQSSSQSSNEIYKNSQQGQLTQPSSTNGSSQPRLYI</sequence>